<dbReference type="Pfam" id="PF02536">
    <property type="entry name" value="mTERF"/>
    <property type="match status" value="2"/>
</dbReference>
<evidence type="ECO:0000313" key="4">
    <source>
        <dbReference type="EMBL" id="KAK9182371.1"/>
    </source>
</evidence>
<dbReference type="InterPro" id="IPR038538">
    <property type="entry name" value="MTERF_sf"/>
</dbReference>
<reference evidence="4 5" key="1">
    <citation type="submission" date="2024-05" db="EMBL/GenBank/DDBJ databases">
        <title>Haplotype-resolved chromosome-level genome assembly of Huyou (Citrus changshanensis).</title>
        <authorList>
            <person name="Miao C."/>
            <person name="Chen W."/>
            <person name="Wu Y."/>
            <person name="Wang L."/>
            <person name="Zhao S."/>
            <person name="Grierson D."/>
            <person name="Xu C."/>
            <person name="Chen K."/>
        </authorList>
    </citation>
    <scope>NUCLEOTIDE SEQUENCE [LARGE SCALE GENOMIC DNA]</scope>
    <source>
        <strain evidence="4">01-14</strain>
        <tissue evidence="4">Leaf</tissue>
    </source>
</reference>
<proteinExistence type="inferred from homology"/>
<dbReference type="InterPro" id="IPR003690">
    <property type="entry name" value="MTERF"/>
</dbReference>
<evidence type="ECO:0000256" key="2">
    <source>
        <dbReference type="ARBA" id="ARBA00022472"/>
    </source>
</evidence>
<dbReference type="AlphaFoldDB" id="A0AAP0LQI9"/>
<evidence type="ECO:0000256" key="1">
    <source>
        <dbReference type="ARBA" id="ARBA00007692"/>
    </source>
</evidence>
<gene>
    <name evidence="4" type="ORF">WN944_025515</name>
</gene>
<comment type="similarity">
    <text evidence="1">Belongs to the mTERF family.</text>
</comment>
<comment type="caution">
    <text evidence="4">The sequence shown here is derived from an EMBL/GenBank/DDBJ whole genome shotgun (WGS) entry which is preliminary data.</text>
</comment>
<evidence type="ECO:0000256" key="3">
    <source>
        <dbReference type="ARBA" id="ARBA00022946"/>
    </source>
</evidence>
<dbReference type="PANTHER" id="PTHR13068:SF166">
    <property type="entry name" value="TRANSCRIPTION TERMINATION FACTOR MTERF15, MITOCHONDRIAL-LIKE"/>
    <property type="match status" value="1"/>
</dbReference>
<keyword evidence="2" id="KW-0805">Transcription regulation</keyword>
<keyword evidence="3" id="KW-0809">Transit peptide</keyword>
<sequence>MFNFLGKAISYYGRHNIAASRDHHKLRFLQHSPLSMLFSRNFISKSNNANQHSFTVSYLMNSCGLSLESALSASKYVRLKTPHKPDSVLNFFKKRGFPKSHTTNIIKRIPKVLLLSPETLLRKLEFFHCEGISKPDTVKILSKYPGLLSRSLDNHLIPTFNSLSHLLQSSEKTIALIIRFPYILYHDADYYLLPNVKILRDSGVPESDIIKSIESWPKLFLRHPKFFEKNVASVKEMGINPLRLKFVLAIQAKCIMSESQWESKLHVYKKWGWSEQEWLAAFLKCPWCMITSEDKITAIMDFFVNGMGWEPAVIAKHPALTTFSMEKRIIPRGAVIQFLLSKGLVKSDTTYLTTLLSYPEKTFMLRLMNYDDAPKLLKLYHEKLDLSKKTKCSV</sequence>
<dbReference type="FunFam" id="1.25.70.10:FF:000001">
    <property type="entry name" value="Mitochondrial transcription termination factor-like"/>
    <property type="match status" value="1"/>
</dbReference>
<dbReference type="GO" id="GO:0006353">
    <property type="term" value="P:DNA-templated transcription termination"/>
    <property type="evidence" value="ECO:0007669"/>
    <property type="project" value="UniProtKB-KW"/>
</dbReference>
<keyword evidence="2" id="KW-0804">Transcription</keyword>
<organism evidence="4 5">
    <name type="scientific">Citrus x changshan-huyou</name>
    <dbReference type="NCBI Taxonomy" id="2935761"/>
    <lineage>
        <taxon>Eukaryota</taxon>
        <taxon>Viridiplantae</taxon>
        <taxon>Streptophyta</taxon>
        <taxon>Embryophyta</taxon>
        <taxon>Tracheophyta</taxon>
        <taxon>Spermatophyta</taxon>
        <taxon>Magnoliopsida</taxon>
        <taxon>eudicotyledons</taxon>
        <taxon>Gunneridae</taxon>
        <taxon>Pentapetalae</taxon>
        <taxon>rosids</taxon>
        <taxon>malvids</taxon>
        <taxon>Sapindales</taxon>
        <taxon>Rutaceae</taxon>
        <taxon>Aurantioideae</taxon>
        <taxon>Citrus</taxon>
    </lineage>
</organism>
<evidence type="ECO:0000313" key="5">
    <source>
        <dbReference type="Proteomes" id="UP001428341"/>
    </source>
</evidence>
<accession>A0AAP0LQI9</accession>
<dbReference type="PANTHER" id="PTHR13068">
    <property type="entry name" value="CGI-12 PROTEIN-RELATED"/>
    <property type="match status" value="1"/>
</dbReference>
<dbReference type="EMBL" id="JBCGBO010000024">
    <property type="protein sequence ID" value="KAK9182371.1"/>
    <property type="molecule type" value="Genomic_DNA"/>
</dbReference>
<name>A0AAP0LQI9_9ROSI</name>
<keyword evidence="2" id="KW-0806">Transcription termination</keyword>
<dbReference type="GO" id="GO:0003676">
    <property type="term" value="F:nucleic acid binding"/>
    <property type="evidence" value="ECO:0007669"/>
    <property type="project" value="InterPro"/>
</dbReference>
<protein>
    <submittedName>
        <fullName evidence="4">Uncharacterized protein</fullName>
    </submittedName>
</protein>
<dbReference type="Proteomes" id="UP001428341">
    <property type="component" value="Unassembled WGS sequence"/>
</dbReference>
<dbReference type="Gene3D" id="1.25.70.10">
    <property type="entry name" value="Transcription termination factor 3, mitochondrial"/>
    <property type="match status" value="1"/>
</dbReference>
<dbReference type="SMART" id="SM00733">
    <property type="entry name" value="Mterf"/>
    <property type="match status" value="7"/>
</dbReference>
<keyword evidence="5" id="KW-1185">Reference proteome</keyword>